<gene>
    <name evidence="2" type="ORF">Hokovirus_2_190</name>
</gene>
<reference evidence="2" key="1">
    <citation type="journal article" date="2017" name="Science">
        <title>Giant viruses with an expanded complement of translation system components.</title>
        <authorList>
            <person name="Schulz F."/>
            <person name="Yutin N."/>
            <person name="Ivanova N.N."/>
            <person name="Ortega D.R."/>
            <person name="Lee T.K."/>
            <person name="Vierheilig J."/>
            <person name="Daims H."/>
            <person name="Horn M."/>
            <person name="Wagner M."/>
            <person name="Jensen G.J."/>
            <person name="Kyrpides N.C."/>
            <person name="Koonin E.V."/>
            <person name="Woyke T."/>
        </authorList>
    </citation>
    <scope>NUCLEOTIDE SEQUENCE</scope>
    <source>
        <strain evidence="2">HKV1</strain>
    </source>
</reference>
<protein>
    <submittedName>
        <fullName evidence="2">dTDP-D-glucose 4,6-dehydratase</fullName>
    </submittedName>
</protein>
<dbReference type="GO" id="GO:0009225">
    <property type="term" value="P:nucleotide-sugar metabolic process"/>
    <property type="evidence" value="ECO:0007669"/>
    <property type="project" value="UniProtKB-ARBA"/>
</dbReference>
<sequence>MNVLIYGNGWIGNQYIQYFINNNINYSIGKSRVDNISDTKKEIEDINPTHILSTLGRTHGKINNKEYNTIDYLEQEGKLQENIRDNLFSPMILALICKEKNIHFTYLGTGCIFEYNDDNKQFTEESLPNFFGSSYSIVKGFSDRLMHMFDNDVLNLRIRMPITNEPNPRNFITKITSYKKILSIPNSMTVLTELIPISIDMMIKKTTGTFNMVNPGVISHNEILNMYKEIVDFDFKWENFNKEEHDKILCAKRSNNHLDTQKLLSLYPNILNIHDSVRKCLYDYKNYLMNNSVWVSSEASDSIARVVVSGNTVSEESSSVAKVINNDNDNLNNLIIDNECIILVTGGCGFIGSNFINYIGNMNKNIKIINIDSLHYCAKIENVNKNILESENYIFYNNDLNDLDFLKSVFNNHKINYVIHFAARTHVEYSFNETLKYVNDNVNATCVLLECCKNYEPLKKFIYFSTDEVYGETDLINNNDIRNENDKLNPTNPYSATKAGAELLSKSYYYSFKLPLIITRCNNVYGDNQYPDKIVSKFINLLENYEQVPIQGSGKNTRSYIHALDVAKAVLCVLAKGKIGEIYNIVGNDEYTNMELTELLIENILYTRDYNKWIKYVPDRIYNDTRYLICGNNLKNLGFKAEIKLIDYVKQVSTKKNIILCRADIFHFFKDYHKSLFENKKVLLELYNDMKTIINDKNNYIFYQSIPDKIFLDWYNKNKNFYVINTEQLTLTQWHNKMSHYCNDNIKVIDYSICNYNLLQHEQHIHVPYQYIQSEDIKLTNWIKNTAKTYDVAICTNNCERRNCIVQELIKNNISVINCCGWEDQRDQLIATAKILINIHYSDDYLIFEHLRCDRIVLAGQLLVSENSNDINDLDIKDLIIFTSYDKLVSTIIDILQNYDSYQESLNNTIINTKQHLIDNRIQKLELLNNMLNL</sequence>
<dbReference type="PANTHER" id="PTHR43000">
    <property type="entry name" value="DTDP-D-GLUCOSE 4,6-DEHYDRATASE-RELATED"/>
    <property type="match status" value="1"/>
</dbReference>
<evidence type="ECO:0000259" key="1">
    <source>
        <dbReference type="Pfam" id="PF16363"/>
    </source>
</evidence>
<dbReference type="InterPro" id="IPR036291">
    <property type="entry name" value="NAD(P)-bd_dom_sf"/>
</dbReference>
<dbReference type="InterPro" id="IPR016040">
    <property type="entry name" value="NAD(P)-bd_dom"/>
</dbReference>
<dbReference type="EMBL" id="KY684104">
    <property type="protein sequence ID" value="ARF10663.1"/>
    <property type="molecule type" value="Genomic_DNA"/>
</dbReference>
<dbReference type="Gene3D" id="3.90.25.10">
    <property type="entry name" value="UDP-galactose 4-epimerase, domain 1"/>
    <property type="match status" value="1"/>
</dbReference>
<dbReference type="Gene3D" id="3.40.50.720">
    <property type="entry name" value="NAD(P)-binding Rossmann-like Domain"/>
    <property type="match status" value="2"/>
</dbReference>
<dbReference type="FunFam" id="3.40.50.720:FF:000304">
    <property type="entry name" value="UDP-glucose 4,6-dehydratase"/>
    <property type="match status" value="1"/>
</dbReference>
<organism evidence="2">
    <name type="scientific">Hokovirus HKV1</name>
    <dbReference type="NCBI Taxonomy" id="1977638"/>
    <lineage>
        <taxon>Viruses</taxon>
        <taxon>Varidnaviria</taxon>
        <taxon>Bamfordvirae</taxon>
        <taxon>Nucleocytoviricota</taxon>
        <taxon>Megaviricetes</taxon>
        <taxon>Imitervirales</taxon>
        <taxon>Mimiviridae</taxon>
        <taxon>Klosneuvirinae</taxon>
        <taxon>Hokovirus</taxon>
    </lineage>
</organism>
<name>A0A1V0SG27_9VIRU</name>
<evidence type="ECO:0000313" key="2">
    <source>
        <dbReference type="EMBL" id="ARF10663.1"/>
    </source>
</evidence>
<dbReference type="SUPFAM" id="SSF51735">
    <property type="entry name" value="NAD(P)-binding Rossmann-fold domains"/>
    <property type="match status" value="2"/>
</dbReference>
<proteinExistence type="predicted"/>
<dbReference type="Pfam" id="PF16363">
    <property type="entry name" value="GDP_Man_Dehyd"/>
    <property type="match status" value="1"/>
</dbReference>
<feature type="domain" description="NAD(P)-binding" evidence="1">
    <location>
        <begin position="343"/>
        <end position="650"/>
    </location>
</feature>
<accession>A0A1V0SG27</accession>